<name>A0A5C6YSN0_9FLAO</name>
<dbReference type="PRINTS" id="PR00723">
    <property type="entry name" value="SUBTILISIN"/>
</dbReference>
<dbReference type="PANTHER" id="PTHR43806">
    <property type="entry name" value="PEPTIDASE S8"/>
    <property type="match status" value="1"/>
</dbReference>
<dbReference type="SUPFAM" id="SSF52743">
    <property type="entry name" value="Subtilisin-like"/>
    <property type="match status" value="1"/>
</dbReference>
<dbReference type="AlphaFoldDB" id="A0A5C6YSN0"/>
<gene>
    <name evidence="7" type="ORF">ESV24_04440</name>
</gene>
<accession>A0A5C6YSN0</accession>
<dbReference type="OrthoDB" id="1055762at2"/>
<evidence type="ECO:0000313" key="8">
    <source>
        <dbReference type="Proteomes" id="UP000321945"/>
    </source>
</evidence>
<reference evidence="7 8" key="1">
    <citation type="submission" date="2019-08" db="EMBL/GenBank/DDBJ databases">
        <title>Genome of Aequorivita lipolytica Y10-2 (type strain).</title>
        <authorList>
            <person name="Bowman J.P."/>
        </authorList>
    </citation>
    <scope>NUCLEOTIDE SEQUENCE [LARGE SCALE GENOMIC DNA]</scope>
    <source>
        <strain evidence="7 8">Y10-2</strain>
    </source>
</reference>
<sequence length="938" mass="103096">MVAFSSLFLTAQNRQDYYVLAKPNYSLEPLQITINPDQTLTVDLSDNNLEGFLNSIPVYSIQKAFPTAYSPLLKRTYRITLEDASYLNDFFQRNEIELVELVEEENIELFIPNDFNYIDRGTPNTALDIIKAPFAWNLTHGSTGIFAGVLDNGFYLNHEDLINEIVMVLGNNPAAHGTGVSSVIGGQTDNNVGLSSIGFKTKLAVKSGGGHNGALLLSQQPGVRVINISLKFGCTFSVFAAEVFEEIWNGTPLHPPVVVVAAAGNGEVAKAANNGGYCPDTNGGANGYVYPAAYGNVIAVSGVNHLVPRGTEDFQYGFGVSWEDLAQRDISIPYSTLTYNDKVDLCAPAHHVMAANNDSDGYGFGYGTSYASPIVVGTVALMLNVNPNLTPNQVRDILKNTTDDIYFIPENGPYINLYGTGRLNAYRAVKTAQCMLNPTPGLDLAMQNSDVDDFVEPDTVTEILWQSDDIWVRNENDGREVRFHQNPKYDPSNPNYVYVRVTNNSCQTSTGNDNLKLYWAKANTTLYWPENWDGSLYIEDPVTGADILMGDEVGTLSIPVLGPGESKILEFQWPVPNPQDYININNGNPWHFCLLARIESLDDPMTYPEGIIITNNVKNNNNIVWKNTTVIDVMPDTPSEISAVVAVGNPYDNAHTFKLEFKKDDAEIGKAIYEEAEVSVALDNILYNAWQSGGQSTTHVETTYIPQRKIISDNNAGLNNILFNANEIGTLTVSFNFLAKELTNKTKYSFYVMLRDAVTNEIIGGETFVINKKPRSVFDADAGSDETIDRSESVTISATQINEAAVYNWYDPAGNLIFTGPDLTVSPNVTQRYRLEIITDTDGYKDYDDVEVTVNPYKLESLIPNPATSQVTVNYTADEASSAYLMVVSTVTGISNNYILDVNETSVNLNISAYTSGTYSVALVCDGQIVDSKNLAKQ</sequence>
<dbReference type="InterPro" id="IPR036852">
    <property type="entry name" value="Peptidase_S8/S53_dom_sf"/>
</dbReference>
<evidence type="ECO:0000256" key="4">
    <source>
        <dbReference type="ARBA" id="ARBA00022825"/>
    </source>
</evidence>
<keyword evidence="3 5" id="KW-0378">Hydrolase</keyword>
<comment type="caution">
    <text evidence="7">The sequence shown here is derived from an EMBL/GenBank/DDBJ whole genome shotgun (WGS) entry which is preliminary data.</text>
</comment>
<evidence type="ECO:0000259" key="6">
    <source>
        <dbReference type="Pfam" id="PF00082"/>
    </source>
</evidence>
<comment type="similarity">
    <text evidence="1 5">Belongs to the peptidase S8 family.</text>
</comment>
<dbReference type="PROSITE" id="PS51892">
    <property type="entry name" value="SUBTILASE"/>
    <property type="match status" value="1"/>
</dbReference>
<dbReference type="EMBL" id="VORU01000002">
    <property type="protein sequence ID" value="TXD70418.1"/>
    <property type="molecule type" value="Genomic_DNA"/>
</dbReference>
<keyword evidence="4 5" id="KW-0720">Serine protease</keyword>
<dbReference type="InterPro" id="IPR000209">
    <property type="entry name" value="Peptidase_S8/S53_dom"/>
</dbReference>
<protein>
    <submittedName>
        <fullName evidence="7">S8/S53 family peptidase</fullName>
    </submittedName>
</protein>
<dbReference type="PANTHER" id="PTHR43806:SF11">
    <property type="entry name" value="CEREVISIN-RELATED"/>
    <property type="match status" value="1"/>
</dbReference>
<feature type="domain" description="Peptidase S8/S53" evidence="6">
    <location>
        <begin position="143"/>
        <end position="404"/>
    </location>
</feature>
<dbReference type="Proteomes" id="UP000321945">
    <property type="component" value="Unassembled WGS sequence"/>
</dbReference>
<dbReference type="InterPro" id="IPR015500">
    <property type="entry name" value="Peptidase_S8_subtilisin-rel"/>
</dbReference>
<evidence type="ECO:0000313" key="7">
    <source>
        <dbReference type="EMBL" id="TXD70418.1"/>
    </source>
</evidence>
<proteinExistence type="inferred from homology"/>
<dbReference type="GO" id="GO:0006508">
    <property type="term" value="P:proteolysis"/>
    <property type="evidence" value="ECO:0007669"/>
    <property type="project" value="UniProtKB-KW"/>
</dbReference>
<dbReference type="GO" id="GO:0005615">
    <property type="term" value="C:extracellular space"/>
    <property type="evidence" value="ECO:0007669"/>
    <property type="project" value="TreeGrafter"/>
</dbReference>
<evidence type="ECO:0000256" key="3">
    <source>
        <dbReference type="ARBA" id="ARBA00022801"/>
    </source>
</evidence>
<dbReference type="Gene3D" id="3.40.50.200">
    <property type="entry name" value="Peptidase S8/S53 domain"/>
    <property type="match status" value="1"/>
</dbReference>
<dbReference type="InterPro" id="IPR023828">
    <property type="entry name" value="Peptidase_S8_Ser-AS"/>
</dbReference>
<dbReference type="GO" id="GO:0004252">
    <property type="term" value="F:serine-type endopeptidase activity"/>
    <property type="evidence" value="ECO:0007669"/>
    <property type="project" value="UniProtKB-UniRule"/>
</dbReference>
<feature type="active site" description="Charge relay system" evidence="5">
    <location>
        <position position="369"/>
    </location>
</feature>
<keyword evidence="8" id="KW-1185">Reference proteome</keyword>
<dbReference type="InterPro" id="IPR050131">
    <property type="entry name" value="Peptidase_S8_subtilisin-like"/>
</dbReference>
<dbReference type="PROSITE" id="PS00138">
    <property type="entry name" value="SUBTILASE_SER"/>
    <property type="match status" value="1"/>
</dbReference>
<evidence type="ECO:0000256" key="1">
    <source>
        <dbReference type="ARBA" id="ARBA00011073"/>
    </source>
</evidence>
<evidence type="ECO:0000256" key="2">
    <source>
        <dbReference type="ARBA" id="ARBA00022670"/>
    </source>
</evidence>
<keyword evidence="2 5" id="KW-0645">Protease</keyword>
<organism evidence="7 8">
    <name type="scientific">Aequorivita lipolytica</name>
    <dbReference type="NCBI Taxonomy" id="153267"/>
    <lineage>
        <taxon>Bacteria</taxon>
        <taxon>Pseudomonadati</taxon>
        <taxon>Bacteroidota</taxon>
        <taxon>Flavobacteriia</taxon>
        <taxon>Flavobacteriales</taxon>
        <taxon>Flavobacteriaceae</taxon>
        <taxon>Aequorivita</taxon>
    </lineage>
</organism>
<feature type="active site" description="Charge relay system" evidence="5">
    <location>
        <position position="176"/>
    </location>
</feature>
<dbReference type="Pfam" id="PF00082">
    <property type="entry name" value="Peptidase_S8"/>
    <property type="match status" value="1"/>
</dbReference>
<dbReference type="RefSeq" id="WP_146951069.1">
    <property type="nucleotide sequence ID" value="NZ_CBCRZQ010000003.1"/>
</dbReference>
<evidence type="ECO:0000256" key="5">
    <source>
        <dbReference type="PROSITE-ProRule" id="PRU01240"/>
    </source>
</evidence>
<dbReference type="CDD" id="cd00306">
    <property type="entry name" value="Peptidases_S8_S53"/>
    <property type="match status" value="1"/>
</dbReference>
<feature type="active site" description="Charge relay system" evidence="5">
    <location>
        <position position="151"/>
    </location>
</feature>